<keyword evidence="12" id="KW-0732">Signal</keyword>
<comment type="subcellular location">
    <subcellularLocation>
        <location evidence="1 10">Cell outer membrane</location>
        <topology evidence="1 10">Multi-pass membrane protein</topology>
    </subcellularLocation>
</comment>
<evidence type="ECO:0000256" key="1">
    <source>
        <dbReference type="ARBA" id="ARBA00004571"/>
    </source>
</evidence>
<dbReference type="InterPro" id="IPR037066">
    <property type="entry name" value="Plug_dom_sf"/>
</dbReference>
<dbReference type="PANTHER" id="PTHR32552:SF82">
    <property type="entry name" value="FCUA PROTEIN"/>
    <property type="match status" value="1"/>
</dbReference>
<accession>A0ABS9NQF1</accession>
<protein>
    <submittedName>
        <fullName evidence="15">TonB-dependent receptor</fullName>
    </submittedName>
</protein>
<keyword evidence="4 10" id="KW-1134">Transmembrane beta strand</keyword>
<keyword evidence="8 15" id="KW-0675">Receptor</keyword>
<feature type="domain" description="TonB-dependent receptor-like beta-barrel" evidence="13">
    <location>
        <begin position="275"/>
        <end position="702"/>
    </location>
</feature>
<dbReference type="EMBL" id="JAKOOW010000076">
    <property type="protein sequence ID" value="MCG6505026.1"/>
    <property type="molecule type" value="Genomic_DNA"/>
</dbReference>
<dbReference type="InterPro" id="IPR000531">
    <property type="entry name" value="Beta-barrel_TonB"/>
</dbReference>
<comment type="caution">
    <text evidence="15">The sequence shown here is derived from an EMBL/GenBank/DDBJ whole genome shotgun (WGS) entry which is preliminary data.</text>
</comment>
<dbReference type="PROSITE" id="PS52016">
    <property type="entry name" value="TONB_DEPENDENT_REC_3"/>
    <property type="match status" value="1"/>
</dbReference>
<dbReference type="Proteomes" id="UP001298424">
    <property type="component" value="Unassembled WGS sequence"/>
</dbReference>
<dbReference type="InterPro" id="IPR036942">
    <property type="entry name" value="Beta-barrel_TonB_sf"/>
</dbReference>
<organism evidence="15 16">
    <name type="scientific">Kingella pumchi</name>
    <dbReference type="NCBI Taxonomy" id="2779506"/>
    <lineage>
        <taxon>Bacteria</taxon>
        <taxon>Pseudomonadati</taxon>
        <taxon>Pseudomonadota</taxon>
        <taxon>Betaproteobacteria</taxon>
        <taxon>Neisseriales</taxon>
        <taxon>Neisseriaceae</taxon>
        <taxon>Kingella</taxon>
    </lineage>
</organism>
<keyword evidence="16" id="KW-1185">Reference proteome</keyword>
<evidence type="ECO:0000256" key="8">
    <source>
        <dbReference type="ARBA" id="ARBA00023170"/>
    </source>
</evidence>
<keyword evidence="3 10" id="KW-0813">Transport</keyword>
<sequence>MKLKTPTLAVMMALGMVPAAFADDAAPTGDGQELQTVKIKADPKRVRAAKSYSIASDGDLRDRVNLGLLGRANAFTAPITVVNYDEKVLENNASRTLVDTIAKTDASVMQFGGESNTLQGLYVRGLQLDAKQFSINGLPGLYSYWHTPTANVASAQLIKGASSSTTGMDPEGATGSSVNIETKKASDEGNRKIGLGWFGKSRPQASFDFGQRFGANKEWGVRATGKYRHGNTPRHGYKEDNQEFGLNADYRGEKLRVSYDFMYNHRNTEGSRARFQDMQNYAFAFPKAPDGKINLVPSWQEQTTRTVTNMATFEYDTDWNMQLSGGIGYMESKYAGGFTQLRMINPTTGQYAAAAASPWDIRSRTTSGTLKARGEFETGPVVHNWAASFDYVSRSRDHKSGPLNYGDPLRGHTIYAPDFSGLTPRISSATRQTVDMKQTTPSIAVSDTLGFNNNTIRLTLGGRYQWVKQDDYRTGDKNSKKRFGPMLAASWVPSPDFVVYGNYMEDLEPGEVDEDGNASKPRVSKQIELGVRKNWGDIVTSANIYQITRPGYWRGNTRNGTDYARLNAAGLAKAGEEHGKERYRGLELNAYANLLGKTLRPSVGMSFIRSDLINFPKWDDNIVRKGHQVTSPKFIAKVGVEWDTPFAKGLTLNANVQHYGKSYQDAEQKYKLPSYTLVDIGARYKTTLGGNTLTIGTAVENLFNKHYWQIQRGRFDRSFAVVGMPRTFWLKAEYAF</sequence>
<evidence type="ECO:0000259" key="14">
    <source>
        <dbReference type="Pfam" id="PF07715"/>
    </source>
</evidence>
<evidence type="ECO:0000259" key="13">
    <source>
        <dbReference type="Pfam" id="PF00593"/>
    </source>
</evidence>
<feature type="chain" id="PRO_5046195088" evidence="12">
    <location>
        <begin position="23"/>
        <end position="736"/>
    </location>
</feature>
<evidence type="ECO:0000256" key="5">
    <source>
        <dbReference type="ARBA" id="ARBA00022692"/>
    </source>
</evidence>
<dbReference type="RefSeq" id="WP_238748583.1">
    <property type="nucleotide sequence ID" value="NZ_JAKOOW010000076.1"/>
</dbReference>
<dbReference type="Gene3D" id="2.170.130.10">
    <property type="entry name" value="TonB-dependent receptor, plug domain"/>
    <property type="match status" value="1"/>
</dbReference>
<comment type="similarity">
    <text evidence="2 10 11">Belongs to the TonB-dependent receptor family.</text>
</comment>
<evidence type="ECO:0000256" key="6">
    <source>
        <dbReference type="ARBA" id="ARBA00023077"/>
    </source>
</evidence>
<evidence type="ECO:0000313" key="16">
    <source>
        <dbReference type="Proteomes" id="UP001298424"/>
    </source>
</evidence>
<dbReference type="InterPro" id="IPR039426">
    <property type="entry name" value="TonB-dep_rcpt-like"/>
</dbReference>
<keyword evidence="9 10" id="KW-0998">Cell outer membrane</keyword>
<proteinExistence type="inferred from homology"/>
<feature type="domain" description="TonB-dependent receptor plug" evidence="14">
    <location>
        <begin position="76"/>
        <end position="169"/>
    </location>
</feature>
<evidence type="ECO:0000313" key="15">
    <source>
        <dbReference type="EMBL" id="MCG6505026.1"/>
    </source>
</evidence>
<keyword evidence="5 10" id="KW-0812">Transmembrane</keyword>
<evidence type="ECO:0000256" key="12">
    <source>
        <dbReference type="SAM" id="SignalP"/>
    </source>
</evidence>
<name>A0ABS9NQF1_9NEIS</name>
<dbReference type="Pfam" id="PF07715">
    <property type="entry name" value="Plug"/>
    <property type="match status" value="1"/>
</dbReference>
<dbReference type="Pfam" id="PF00593">
    <property type="entry name" value="TonB_dep_Rec_b-barrel"/>
    <property type="match status" value="1"/>
</dbReference>
<keyword evidence="7 10" id="KW-0472">Membrane</keyword>
<dbReference type="InterPro" id="IPR012910">
    <property type="entry name" value="Plug_dom"/>
</dbReference>
<dbReference type="CDD" id="cd01347">
    <property type="entry name" value="ligand_gated_channel"/>
    <property type="match status" value="1"/>
</dbReference>
<dbReference type="SUPFAM" id="SSF56935">
    <property type="entry name" value="Porins"/>
    <property type="match status" value="1"/>
</dbReference>
<evidence type="ECO:0000256" key="9">
    <source>
        <dbReference type="ARBA" id="ARBA00023237"/>
    </source>
</evidence>
<evidence type="ECO:0000256" key="11">
    <source>
        <dbReference type="RuleBase" id="RU003357"/>
    </source>
</evidence>
<keyword evidence="6 11" id="KW-0798">TonB box</keyword>
<reference evidence="15 16" key="1">
    <citation type="submission" date="2022-02" db="EMBL/GenBank/DDBJ databases">
        <title>Genome sequence data of Kingella unionensis sp. nov. strain CICC 24913 (CCUG 75125).</title>
        <authorList>
            <person name="Xiao M."/>
        </authorList>
    </citation>
    <scope>NUCLEOTIDE SEQUENCE [LARGE SCALE GENOMIC DNA]</scope>
    <source>
        <strain evidence="15 16">CICC 24913</strain>
    </source>
</reference>
<dbReference type="PANTHER" id="PTHR32552">
    <property type="entry name" value="FERRICHROME IRON RECEPTOR-RELATED"/>
    <property type="match status" value="1"/>
</dbReference>
<evidence type="ECO:0000256" key="7">
    <source>
        <dbReference type="ARBA" id="ARBA00023136"/>
    </source>
</evidence>
<dbReference type="Gene3D" id="2.40.170.20">
    <property type="entry name" value="TonB-dependent receptor, beta-barrel domain"/>
    <property type="match status" value="1"/>
</dbReference>
<gene>
    <name evidence="15" type="ORF">MB824_11065</name>
</gene>
<evidence type="ECO:0000256" key="10">
    <source>
        <dbReference type="PROSITE-ProRule" id="PRU01360"/>
    </source>
</evidence>
<evidence type="ECO:0000256" key="2">
    <source>
        <dbReference type="ARBA" id="ARBA00009810"/>
    </source>
</evidence>
<evidence type="ECO:0000256" key="3">
    <source>
        <dbReference type="ARBA" id="ARBA00022448"/>
    </source>
</evidence>
<evidence type="ECO:0000256" key="4">
    <source>
        <dbReference type="ARBA" id="ARBA00022452"/>
    </source>
</evidence>
<feature type="signal peptide" evidence="12">
    <location>
        <begin position="1"/>
        <end position="22"/>
    </location>
</feature>